<reference evidence="1" key="1">
    <citation type="journal article" date="2015" name="Genome Biol. Evol.">
        <title>Organellar Genomes of White Spruce (Picea glauca): Assembly and Annotation.</title>
        <authorList>
            <person name="Jackman S.D."/>
            <person name="Warren R.L."/>
            <person name="Gibb E.A."/>
            <person name="Vandervalk B.P."/>
            <person name="Mohamadi H."/>
            <person name="Chu J."/>
            <person name="Raymond A."/>
            <person name="Pleasance S."/>
            <person name="Coope R."/>
            <person name="Wildung M.R."/>
            <person name="Ritland C.E."/>
            <person name="Bousquet J."/>
            <person name="Jones S.J."/>
            <person name="Bohlmann J."/>
            <person name="Birol I."/>
        </authorList>
    </citation>
    <scope>NUCLEOTIDE SEQUENCE [LARGE SCALE GENOMIC DNA]</scope>
    <source>
        <tissue evidence="1">Flushing bud</tissue>
    </source>
</reference>
<gene>
    <name evidence="1" type="ORF">ABT39_MTgene509</name>
</gene>
<organism evidence="1">
    <name type="scientific">Picea glauca</name>
    <name type="common">White spruce</name>
    <name type="synonym">Pinus glauca</name>
    <dbReference type="NCBI Taxonomy" id="3330"/>
    <lineage>
        <taxon>Eukaryota</taxon>
        <taxon>Viridiplantae</taxon>
        <taxon>Streptophyta</taxon>
        <taxon>Embryophyta</taxon>
        <taxon>Tracheophyta</taxon>
        <taxon>Spermatophyta</taxon>
        <taxon>Pinopsida</taxon>
        <taxon>Pinidae</taxon>
        <taxon>Conifers I</taxon>
        <taxon>Pinales</taxon>
        <taxon>Pinaceae</taxon>
        <taxon>Picea</taxon>
    </lineage>
</organism>
<dbReference type="AlphaFoldDB" id="A0A101M459"/>
<evidence type="ECO:0000313" key="1">
    <source>
        <dbReference type="EMBL" id="KUM50665.1"/>
    </source>
</evidence>
<dbReference type="EMBL" id="LKAM01000001">
    <property type="protein sequence ID" value="KUM50665.1"/>
    <property type="molecule type" value="Genomic_DNA"/>
</dbReference>
<protein>
    <submittedName>
        <fullName evidence="1">Uncharacterized protein</fullName>
    </submittedName>
</protein>
<geneLocation type="mitochondrion" evidence="1"/>
<sequence length="44" mass="4421">MAGSLSRSESATGITAFGAAPGYGYETTGATGLLFTLTHNLVDL</sequence>
<name>A0A101M459_PICGL</name>
<keyword evidence="1" id="KW-0496">Mitochondrion</keyword>
<proteinExistence type="predicted"/>
<comment type="caution">
    <text evidence="1">The sequence shown here is derived from an EMBL/GenBank/DDBJ whole genome shotgun (WGS) entry which is preliminary data.</text>
</comment>
<accession>A0A101M459</accession>